<dbReference type="HOGENOM" id="CLU_749483_0_0_11"/>
<evidence type="ECO:0000313" key="9">
    <source>
        <dbReference type="Proteomes" id="UP000006247"/>
    </source>
</evidence>
<feature type="chain" id="PRO_5039075131" description="LppP/LprE lipoprotein" evidence="7">
    <location>
        <begin position="24"/>
        <end position="387"/>
    </location>
</feature>
<evidence type="ECO:0000256" key="7">
    <source>
        <dbReference type="SAM" id="SignalP"/>
    </source>
</evidence>
<evidence type="ECO:0000256" key="3">
    <source>
        <dbReference type="ARBA" id="ARBA00023136"/>
    </source>
</evidence>
<keyword evidence="5" id="KW-0449">Lipoprotein</keyword>
<dbReference type="AlphaFoldDB" id="C0E5T1"/>
<dbReference type="InterPro" id="IPR025971">
    <property type="entry name" value="LppP/LprE"/>
</dbReference>
<feature type="region of interest" description="Disordered" evidence="6">
    <location>
        <begin position="48"/>
        <end position="72"/>
    </location>
</feature>
<evidence type="ECO:0000256" key="4">
    <source>
        <dbReference type="ARBA" id="ARBA00023139"/>
    </source>
</evidence>
<evidence type="ECO:0000256" key="1">
    <source>
        <dbReference type="ARBA" id="ARBA00022475"/>
    </source>
</evidence>
<comment type="caution">
    <text evidence="8">The sequence shown here is derived from an EMBL/GenBank/DDBJ whole genome shotgun (WGS) entry which is preliminary data.</text>
</comment>
<dbReference type="Pfam" id="PF14041">
    <property type="entry name" value="Lipoprotein_21"/>
    <property type="match status" value="1"/>
</dbReference>
<evidence type="ECO:0000313" key="8">
    <source>
        <dbReference type="EMBL" id="EEG26130.1"/>
    </source>
</evidence>
<feature type="signal peptide" evidence="7">
    <location>
        <begin position="1"/>
        <end position="23"/>
    </location>
</feature>
<accession>C0E5T1</accession>
<sequence length="387" mass="41994">MKTKHYFTVIPIAVVALCLSACANFGALIMPQSAPSEAAVVAKSTAAAASPSGDSGGAQETESDTKGAESCTNPQLDLAETAFGYWLTPKMIPTSLRSSFYKFDVVDNQFDPCAKLSWVTLDGKSGVMDQGSLSEDISSQTVMFFSKDKFLTEAPFLYAKEVNDVTVQGEKITIKYTPQKADEERKAEYKLEGKRMVLSSPQRQGDTSANFDFTKNYPPTDSISLMPYGNANHQVNIEDYSGTQLAEVAMGNGTVLCTFIRESQVTCENRRESTWPVQAPTALPGDSEAGPNGTTNHASIDFGMPYDFYTTYMPSGNIKAQANIPNDTVATVGRILLDTRGDTLKVSNNRYTVTLGDGVASAESKPLFQFDTSRYPDASSLRKWDSA</sequence>
<evidence type="ECO:0000256" key="5">
    <source>
        <dbReference type="ARBA" id="ARBA00023288"/>
    </source>
</evidence>
<evidence type="ECO:0000256" key="2">
    <source>
        <dbReference type="ARBA" id="ARBA00022729"/>
    </source>
</evidence>
<proteinExistence type="predicted"/>
<organism evidence="8 9">
    <name type="scientific">Corynebacterium matruchotii ATCC 33806</name>
    <dbReference type="NCBI Taxonomy" id="566549"/>
    <lineage>
        <taxon>Bacteria</taxon>
        <taxon>Bacillati</taxon>
        <taxon>Actinomycetota</taxon>
        <taxon>Actinomycetes</taxon>
        <taxon>Mycobacteriales</taxon>
        <taxon>Corynebacteriaceae</taxon>
        <taxon>Corynebacterium</taxon>
    </lineage>
</organism>
<evidence type="ECO:0008006" key="10">
    <source>
        <dbReference type="Google" id="ProtNLM"/>
    </source>
</evidence>
<keyword evidence="4" id="KW-0564">Palmitate</keyword>
<dbReference type="RefSeq" id="WP_005522437.1">
    <property type="nucleotide sequence ID" value="NZ_EQ973330.1"/>
</dbReference>
<protein>
    <recommendedName>
        <fullName evidence="10">LppP/LprE lipoprotein</fullName>
    </recommendedName>
</protein>
<feature type="region of interest" description="Disordered" evidence="6">
    <location>
        <begin position="271"/>
        <end position="296"/>
    </location>
</feature>
<keyword evidence="2 7" id="KW-0732">Signal</keyword>
<reference evidence="8 9" key="1">
    <citation type="submission" date="2009-01" db="EMBL/GenBank/DDBJ databases">
        <authorList>
            <person name="Fulton L."/>
            <person name="Clifton S."/>
            <person name="Chinwalla A.T."/>
            <person name="Mitreva M."/>
            <person name="Sodergren E."/>
            <person name="Weinstock G."/>
            <person name="Clifton S."/>
            <person name="Dooling D.J."/>
            <person name="Fulton B."/>
            <person name="Minx P."/>
            <person name="Pepin K.H."/>
            <person name="Johnson M."/>
            <person name="Bhonagiri V."/>
            <person name="Nash W.E."/>
            <person name="Mardis E.R."/>
            <person name="Wilson R.K."/>
        </authorList>
    </citation>
    <scope>NUCLEOTIDE SEQUENCE [LARGE SCALE GENOMIC DNA]</scope>
    <source>
        <strain evidence="8 9">ATCC 33806</strain>
    </source>
</reference>
<keyword evidence="1" id="KW-1003">Cell membrane</keyword>
<evidence type="ECO:0000256" key="6">
    <source>
        <dbReference type="SAM" id="MobiDB-lite"/>
    </source>
</evidence>
<gene>
    <name evidence="8" type="ORF">CORMATOL_02363</name>
</gene>
<keyword evidence="3" id="KW-0472">Membrane</keyword>
<dbReference type="EMBL" id="ACEB01000037">
    <property type="protein sequence ID" value="EEG26130.1"/>
    <property type="molecule type" value="Genomic_DNA"/>
</dbReference>
<name>C0E5T1_9CORY</name>
<dbReference type="Proteomes" id="UP000006247">
    <property type="component" value="Unassembled WGS sequence"/>
</dbReference>